<evidence type="ECO:0000313" key="9">
    <source>
        <dbReference type="RefSeq" id="XP_025831532.1"/>
    </source>
</evidence>
<keyword evidence="6" id="KW-1133">Transmembrane helix</keyword>
<evidence type="ECO:0000256" key="5">
    <source>
        <dbReference type="PIRSR" id="PIRSR600407-2"/>
    </source>
</evidence>
<evidence type="ECO:0000313" key="7">
    <source>
        <dbReference type="Proteomes" id="UP000192223"/>
    </source>
</evidence>
<keyword evidence="7" id="KW-1185">Reference proteome</keyword>
<protein>
    <recommendedName>
        <fullName evidence="3">nucleoside diphosphate phosphatase</fullName>
        <ecNumber evidence="3">3.6.1.6</ecNumber>
    </recommendedName>
</protein>
<dbReference type="PANTHER" id="PTHR11782">
    <property type="entry name" value="ADENOSINE/GUANOSINE DIPHOSPHATASE"/>
    <property type="match status" value="1"/>
</dbReference>
<dbReference type="Gene3D" id="3.30.420.40">
    <property type="match status" value="1"/>
</dbReference>
<dbReference type="GO" id="GO:0005524">
    <property type="term" value="F:ATP binding"/>
    <property type="evidence" value="ECO:0007669"/>
    <property type="project" value="UniProtKB-KW"/>
</dbReference>
<feature type="active site" description="Proton acceptor" evidence="4">
    <location>
        <position position="209"/>
    </location>
</feature>
<keyword evidence="5" id="KW-0067">ATP-binding</keyword>
<dbReference type="GeneID" id="108745101"/>
<keyword evidence="5" id="KW-0547">Nucleotide-binding</keyword>
<keyword evidence="6" id="KW-0812">Transmembrane</keyword>
<gene>
    <name evidence="8 9" type="primary">LOC108745101</name>
</gene>
<keyword evidence="6" id="KW-0472">Membrane</keyword>
<name>A0A7F5R6E7_AGRPL</name>
<evidence type="ECO:0000256" key="2">
    <source>
        <dbReference type="ARBA" id="ARBA00022801"/>
    </source>
</evidence>
<reference evidence="8 9" key="1">
    <citation type="submission" date="2025-04" db="UniProtKB">
        <authorList>
            <consortium name="RefSeq"/>
        </authorList>
    </citation>
    <scope>IDENTIFICATION</scope>
    <source>
        <tissue evidence="8 9">Entire body</tissue>
    </source>
</reference>
<sequence>MNEEIMSGYEIIYTPLKDQSYRPLPKRQSKEVQPNSLHFSLLCLIISGSILTLFFVVYLNEIPWHLGHRTVDSLAKNIIGYYEPVHAVIIDAGSTGSRVLAFTFHKAYLDDHLVLDKELFEYTKPGISSFADNPKKAVESINSLLEKAKHEIPEQYWNKTPLVLRATAGLRLLPRKQADNLLNAIKEFFKQTPFLTKEDSVDIMDGTDEGIYSWFTLNFLLERFSGNAAKTVAALDLGGASTQVTFSPSTPATLSNKNDIHMANTPSGSMPVYTHSFLGLGLMAARKHILTLNAKENETELITECVNPVVDKKRFHFNGKDYYVSGLKEKYKTLKKPGNSFTVEEEIPVVNFDWCSNELVEYVKSKAKIIAELPSKQINTFSYYYDRAVEIGLIDETTGGQITVSDFERAAKSVCSEANDSQPFMCLDLSFIWILLEKGFGLRSDTKLFIYKKVNGHEISWALGLAYSLLTRNS</sequence>
<comment type="similarity">
    <text evidence="1">Belongs to the GDA1/CD39 NTPase family.</text>
</comment>
<evidence type="ECO:0000256" key="4">
    <source>
        <dbReference type="PIRSR" id="PIRSR600407-1"/>
    </source>
</evidence>
<evidence type="ECO:0000256" key="3">
    <source>
        <dbReference type="ARBA" id="ARBA00038863"/>
    </source>
</evidence>
<keyword evidence="2" id="KW-0378">Hydrolase</keyword>
<accession>A0A7F5R6E7</accession>
<dbReference type="KEGG" id="apln:108745101"/>
<feature type="transmembrane region" description="Helical" evidence="6">
    <location>
        <begin position="37"/>
        <end position="59"/>
    </location>
</feature>
<dbReference type="AlphaFoldDB" id="A0A7F5R6E7"/>
<dbReference type="RefSeq" id="XP_025831532.1">
    <property type="nucleotide sequence ID" value="XM_025975747.1"/>
</dbReference>
<dbReference type="FunFam" id="3.30.420.40:FF:000052">
    <property type="entry name" value="Ectonucleoside triphosphate diphosphohydrolase 5"/>
    <property type="match status" value="1"/>
</dbReference>
<dbReference type="CDD" id="cd24046">
    <property type="entry name" value="ASKHA_NBD_NTPDase5-like"/>
    <property type="match status" value="1"/>
</dbReference>
<dbReference type="PANTHER" id="PTHR11782:SF127">
    <property type="entry name" value="NTPASE, ISOFORM F"/>
    <property type="match status" value="1"/>
</dbReference>
<proteinExistence type="inferred from homology"/>
<evidence type="ECO:0000313" key="8">
    <source>
        <dbReference type="RefSeq" id="XP_025831530.1"/>
    </source>
</evidence>
<evidence type="ECO:0000256" key="6">
    <source>
        <dbReference type="SAM" id="Phobius"/>
    </source>
</evidence>
<dbReference type="EC" id="3.6.1.6" evidence="3"/>
<dbReference type="InterPro" id="IPR000407">
    <property type="entry name" value="GDA1_CD39_NTPase"/>
</dbReference>
<dbReference type="GO" id="GO:0017110">
    <property type="term" value="F:nucleoside diphosphate phosphatase activity"/>
    <property type="evidence" value="ECO:0007669"/>
    <property type="project" value="UniProtKB-EC"/>
</dbReference>
<evidence type="ECO:0000256" key="1">
    <source>
        <dbReference type="ARBA" id="ARBA00009283"/>
    </source>
</evidence>
<feature type="binding site" evidence="5">
    <location>
        <begin position="239"/>
        <end position="243"/>
    </location>
    <ligand>
        <name>ATP</name>
        <dbReference type="ChEBI" id="CHEBI:30616"/>
    </ligand>
</feature>
<dbReference type="OrthoDB" id="6372431at2759"/>
<organism evidence="7 9">
    <name type="scientific">Agrilus planipennis</name>
    <name type="common">Emerald ash borer</name>
    <name type="synonym">Agrilus marcopoli</name>
    <dbReference type="NCBI Taxonomy" id="224129"/>
    <lineage>
        <taxon>Eukaryota</taxon>
        <taxon>Metazoa</taxon>
        <taxon>Ecdysozoa</taxon>
        <taxon>Arthropoda</taxon>
        <taxon>Hexapoda</taxon>
        <taxon>Insecta</taxon>
        <taxon>Pterygota</taxon>
        <taxon>Neoptera</taxon>
        <taxon>Endopterygota</taxon>
        <taxon>Coleoptera</taxon>
        <taxon>Polyphaga</taxon>
        <taxon>Elateriformia</taxon>
        <taxon>Buprestoidea</taxon>
        <taxon>Buprestidae</taxon>
        <taxon>Agrilinae</taxon>
        <taxon>Agrilus</taxon>
    </lineage>
</organism>
<dbReference type="Proteomes" id="UP000192223">
    <property type="component" value="Unplaced"/>
</dbReference>
<dbReference type="Pfam" id="PF01150">
    <property type="entry name" value="GDA1_CD39"/>
    <property type="match status" value="1"/>
</dbReference>
<dbReference type="Gene3D" id="3.30.420.150">
    <property type="entry name" value="Exopolyphosphatase. Domain 2"/>
    <property type="match status" value="1"/>
</dbReference>
<dbReference type="RefSeq" id="XP_025831530.1">
    <property type="nucleotide sequence ID" value="XM_025975745.1"/>
</dbReference>